<evidence type="ECO:0000256" key="10">
    <source>
        <dbReference type="PROSITE-ProRule" id="PRU01016"/>
    </source>
</evidence>
<dbReference type="PROSITE" id="PS51038">
    <property type="entry name" value="BAH"/>
    <property type="match status" value="1"/>
</dbReference>
<dbReference type="SUPFAM" id="SSF54160">
    <property type="entry name" value="Chromo domain-like"/>
    <property type="match status" value="1"/>
</dbReference>
<feature type="region of interest" description="Disordered" evidence="11">
    <location>
        <begin position="229"/>
        <end position="252"/>
    </location>
</feature>
<gene>
    <name evidence="14" type="ORF">OLC1_LOCUS6201</name>
</gene>
<feature type="region of interest" description="Disordered" evidence="11">
    <location>
        <begin position="354"/>
        <end position="387"/>
    </location>
</feature>
<feature type="domain" description="Chromo" evidence="12">
    <location>
        <begin position="707"/>
        <end position="760"/>
    </location>
</feature>
<dbReference type="InterPro" id="IPR000953">
    <property type="entry name" value="Chromo/chromo_shadow_dom"/>
</dbReference>
<evidence type="ECO:0000256" key="11">
    <source>
        <dbReference type="SAM" id="MobiDB-lite"/>
    </source>
</evidence>
<dbReference type="InterPro" id="IPR001025">
    <property type="entry name" value="BAH_dom"/>
</dbReference>
<dbReference type="Gene3D" id="3.90.120.10">
    <property type="entry name" value="DNA Methylase, subunit A, domain 2"/>
    <property type="match status" value="1"/>
</dbReference>
<dbReference type="Pfam" id="PF01426">
    <property type="entry name" value="BAH"/>
    <property type="match status" value="1"/>
</dbReference>
<dbReference type="GO" id="GO:0044027">
    <property type="term" value="P:negative regulation of gene expression via chromosomal CpG island methylation"/>
    <property type="evidence" value="ECO:0007669"/>
    <property type="project" value="TreeGrafter"/>
</dbReference>
<dbReference type="CDD" id="cd18635">
    <property type="entry name" value="CD_CMT3_like"/>
    <property type="match status" value="1"/>
</dbReference>
<feature type="region of interest" description="Disordered" evidence="11">
    <location>
        <begin position="92"/>
        <end position="190"/>
    </location>
</feature>
<keyword evidence="3 10" id="KW-0489">Methyltransferase</keyword>
<evidence type="ECO:0000256" key="3">
    <source>
        <dbReference type="ARBA" id="ARBA00022603"/>
    </source>
</evidence>
<feature type="compositionally biased region" description="Basic and acidic residues" evidence="11">
    <location>
        <begin position="20"/>
        <end position="30"/>
    </location>
</feature>
<dbReference type="Pfam" id="PF00385">
    <property type="entry name" value="Chromo"/>
    <property type="match status" value="1"/>
</dbReference>
<keyword evidence="7" id="KW-0539">Nucleus</keyword>
<proteinExistence type="inferred from homology"/>
<keyword evidence="4 10" id="KW-0808">Transferase</keyword>
<dbReference type="FunFam" id="3.90.120.10:FF:000003">
    <property type="entry name" value="DNA (cytosine-5)-methyltransferase 1"/>
    <property type="match status" value="1"/>
</dbReference>
<name>A0AAV1CIG9_OLDCO</name>
<keyword evidence="5 10" id="KW-0949">S-adenosyl-L-methionine</keyword>
<dbReference type="GO" id="GO:0006346">
    <property type="term" value="P:DNA methylation-dependent constitutive heterochromatin formation"/>
    <property type="evidence" value="ECO:0007669"/>
    <property type="project" value="InterPro"/>
</dbReference>
<dbReference type="PROSITE" id="PS50013">
    <property type="entry name" value="CHROMO_2"/>
    <property type="match status" value="1"/>
</dbReference>
<dbReference type="AlphaFoldDB" id="A0AAV1CIG9"/>
<accession>A0AAV1CIG9</accession>
<evidence type="ECO:0000256" key="5">
    <source>
        <dbReference type="ARBA" id="ARBA00022691"/>
    </source>
</evidence>
<feature type="compositionally biased region" description="Polar residues" evidence="11">
    <location>
        <begin position="130"/>
        <end position="150"/>
    </location>
</feature>
<dbReference type="InterPro" id="IPR023780">
    <property type="entry name" value="Chromo_domain"/>
</dbReference>
<comment type="similarity">
    <text evidence="10">Belongs to the class I-like SAM-binding methyltransferase superfamily. C5-methyltransferase family.</text>
</comment>
<dbReference type="PROSITE" id="PS51679">
    <property type="entry name" value="SAM_MT_C5"/>
    <property type="match status" value="1"/>
</dbReference>
<keyword evidence="15" id="KW-1185">Reference proteome</keyword>
<dbReference type="Gene3D" id="2.30.30.490">
    <property type="match status" value="1"/>
</dbReference>
<feature type="compositionally biased region" description="Polar residues" evidence="11">
    <location>
        <begin position="354"/>
        <end position="365"/>
    </location>
</feature>
<evidence type="ECO:0000313" key="14">
    <source>
        <dbReference type="EMBL" id="CAI9095176.1"/>
    </source>
</evidence>
<dbReference type="Proteomes" id="UP001161247">
    <property type="component" value="Chromosome 2"/>
</dbReference>
<feature type="domain" description="BAH" evidence="13">
    <location>
        <begin position="441"/>
        <end position="557"/>
    </location>
</feature>
<dbReference type="SUPFAM" id="SSF53335">
    <property type="entry name" value="S-adenosyl-L-methionine-dependent methyltransferases"/>
    <property type="match status" value="1"/>
</dbReference>
<dbReference type="GO" id="GO:0005634">
    <property type="term" value="C:nucleus"/>
    <property type="evidence" value="ECO:0007669"/>
    <property type="project" value="UniProtKB-SubCell"/>
</dbReference>
<dbReference type="EC" id="2.1.1.37" evidence="2"/>
<organism evidence="14 15">
    <name type="scientific">Oldenlandia corymbosa var. corymbosa</name>
    <dbReference type="NCBI Taxonomy" id="529605"/>
    <lineage>
        <taxon>Eukaryota</taxon>
        <taxon>Viridiplantae</taxon>
        <taxon>Streptophyta</taxon>
        <taxon>Embryophyta</taxon>
        <taxon>Tracheophyta</taxon>
        <taxon>Spermatophyta</taxon>
        <taxon>Magnoliopsida</taxon>
        <taxon>eudicotyledons</taxon>
        <taxon>Gunneridae</taxon>
        <taxon>Pentapetalae</taxon>
        <taxon>asterids</taxon>
        <taxon>lamiids</taxon>
        <taxon>Gentianales</taxon>
        <taxon>Rubiaceae</taxon>
        <taxon>Rubioideae</taxon>
        <taxon>Spermacoceae</taxon>
        <taxon>Hedyotis-Oldenlandia complex</taxon>
        <taxon>Oldenlandia</taxon>
    </lineage>
</organism>
<dbReference type="GO" id="GO:0032259">
    <property type="term" value="P:methylation"/>
    <property type="evidence" value="ECO:0007669"/>
    <property type="project" value="UniProtKB-KW"/>
</dbReference>
<dbReference type="PANTHER" id="PTHR10629:SF34">
    <property type="entry name" value="DNA (CYTOSINE-5)-METHYLTRANSFERASE CMT2"/>
    <property type="match status" value="1"/>
</dbReference>
<dbReference type="GO" id="GO:0003886">
    <property type="term" value="F:DNA (cytosine-5-)-methyltransferase activity"/>
    <property type="evidence" value="ECO:0007669"/>
    <property type="project" value="UniProtKB-EC"/>
</dbReference>
<dbReference type="SMART" id="SM00439">
    <property type="entry name" value="BAH"/>
    <property type="match status" value="1"/>
</dbReference>
<feature type="region of interest" description="Disordered" evidence="11">
    <location>
        <begin position="683"/>
        <end position="706"/>
    </location>
</feature>
<evidence type="ECO:0000256" key="6">
    <source>
        <dbReference type="ARBA" id="ARBA00023125"/>
    </source>
</evidence>
<dbReference type="PROSITE" id="PS00598">
    <property type="entry name" value="CHROMO_1"/>
    <property type="match status" value="1"/>
</dbReference>
<evidence type="ECO:0000256" key="4">
    <source>
        <dbReference type="ARBA" id="ARBA00022679"/>
    </source>
</evidence>
<dbReference type="InterPro" id="IPR023779">
    <property type="entry name" value="Chromodomain_CS"/>
</dbReference>
<dbReference type="PANTHER" id="PTHR10629">
    <property type="entry name" value="CYTOSINE-SPECIFIC METHYLTRANSFERASE"/>
    <property type="match status" value="1"/>
</dbReference>
<dbReference type="EMBL" id="OX459119">
    <property type="protein sequence ID" value="CAI9095176.1"/>
    <property type="molecule type" value="Genomic_DNA"/>
</dbReference>
<dbReference type="GO" id="GO:0003682">
    <property type="term" value="F:chromatin binding"/>
    <property type="evidence" value="ECO:0007669"/>
    <property type="project" value="InterPro"/>
</dbReference>
<comment type="subcellular location">
    <subcellularLocation>
        <location evidence="1">Nucleus</location>
    </subcellularLocation>
</comment>
<sequence>METQEEEPPPSRAGLDQSDDEKSLGHSDDEKSMALSMHVIDCKPVIVDDVTPLKICNPNLRRSSRNTNNIYSSGFAGKEEGVIVNGLLENGRMGENGKNSSELGKGVPAESRKRRRLEVENLATLHKSENGSSLRRSPKLGSSTRSNSGKSKNKILAPVKPVSSEKKTQSRRRGGGGGNCSRKSPRLNPNLVTEFLELPATTGKRGSGGNCSRKLPRLNPNLGSEFLALPPAIGSGRRNDSGKGVTRGKKRRNRTVKMHVVTENENLNLIEFSNNKDSDNCLAPEIPSPDEGLSHYSSSQVETNFESPGTLERYHSEERKSAAPEKLSGEKCLRSGKIVYCLTGSGSVENKLSQIKAGNTENKGQSVNNSKSNKRKSKPRAASFFIGPPIPEEEAQDRWTWRYELKKRQPRNKGWILNPGEEDEIILNVAFHYAQANVDGSVYNIGDCAYIKGEGRKHHIGRILEFFKTEEGEDYFRVQWFFRAEDTVMKEEACFHNKKRIFYSTLMNDNPLDCIMSKLSIVEVPPAVGLESDTVPPADFYYDMEYCVEYSTFRNLRSFKSLTFNDSYPFQPAVPYHTPNTSPLEVFTGAGPLKGALTLLDLFAGCGGMSTGLCLGARLSNINLVTRWAVDIEKSACDSLKLNHPETQVRNASAEEYLELLKTWEKLCQCYVFNNLKEFHEGGTDDRRRGGSSRNSESDHKDPDEEYEVSSLIDICYGDPNETGKSGVHFKVRWKGYAPDDDTWEPIEGLSNSQECIQDFVQNGLRSKILPLPGEVDVICGGPPCQGISGYNRHRNMDEPLTDEKNQQIVVFMDIVEFLKPKYVLMENVVDILRLGGGSLGRYALSRLVHMKYQSRLGTVAAGCYGLPQFRLRVFIWGALPNEKLPPFPLPTHDVVIRYWPPLEFERNTVAYDEGQLREVEAALFLRDAISDLPPVTNDETCEVMEYESPPESGFQEYIRLSREEMLGSTANQNNTAKKKVLYDHRPYRMNEDNYLRVCQIPHKKGANFRDLPGVIVGEDNVVRRDTTGNHPVLPSGEPFVPDSSLNLSQGRSRRPFGRLWWDETVPTVITFPHWKTLAVLHPEQDRVLTIRECARLQGFPDFYRFCGSVKDRYSQVGNAVAIPVGRALGYTLGLAFQKLISDEHLMTLPPNFSFLRPQNNEIVALEN</sequence>
<evidence type="ECO:0000256" key="1">
    <source>
        <dbReference type="ARBA" id="ARBA00004123"/>
    </source>
</evidence>
<feature type="active site" evidence="9 10">
    <location>
        <position position="785"/>
    </location>
</feature>
<feature type="compositionally biased region" description="Basic and acidic residues" evidence="11">
    <location>
        <begin position="312"/>
        <end position="328"/>
    </location>
</feature>
<evidence type="ECO:0000256" key="9">
    <source>
        <dbReference type="PIRSR" id="PIRSR037404-1"/>
    </source>
</evidence>
<keyword evidence="6" id="KW-0238">DNA-binding</keyword>
<feature type="compositionally biased region" description="Polar residues" evidence="11">
    <location>
        <begin position="295"/>
        <end position="307"/>
    </location>
</feature>
<dbReference type="Gene3D" id="3.40.50.150">
    <property type="entry name" value="Vaccinia Virus protein VP39"/>
    <property type="match status" value="2"/>
</dbReference>
<dbReference type="InterPro" id="IPR029063">
    <property type="entry name" value="SAM-dependent_MTases_sf"/>
</dbReference>
<dbReference type="InterPro" id="IPR016197">
    <property type="entry name" value="Chromo-like_dom_sf"/>
</dbReference>
<evidence type="ECO:0000259" key="13">
    <source>
        <dbReference type="PROSITE" id="PS51038"/>
    </source>
</evidence>
<dbReference type="InterPro" id="IPR001525">
    <property type="entry name" value="C5_MeTfrase"/>
</dbReference>
<dbReference type="GO" id="GO:0003677">
    <property type="term" value="F:DNA binding"/>
    <property type="evidence" value="ECO:0007669"/>
    <property type="project" value="UniProtKB-KW"/>
</dbReference>
<reference evidence="14" key="1">
    <citation type="submission" date="2023-03" db="EMBL/GenBank/DDBJ databases">
        <authorList>
            <person name="Julca I."/>
        </authorList>
    </citation>
    <scope>NUCLEOTIDE SEQUENCE</scope>
</reference>
<dbReference type="SMART" id="SM00298">
    <property type="entry name" value="CHROMO"/>
    <property type="match status" value="1"/>
</dbReference>
<evidence type="ECO:0000313" key="15">
    <source>
        <dbReference type="Proteomes" id="UP001161247"/>
    </source>
</evidence>
<dbReference type="InterPro" id="IPR043151">
    <property type="entry name" value="BAH_sf"/>
</dbReference>
<comment type="catalytic activity">
    <reaction evidence="8">
        <text>a 2'-deoxycytidine in DNA + S-adenosyl-L-methionine = a 5-methyl-2'-deoxycytidine in DNA + S-adenosyl-L-homocysteine + H(+)</text>
        <dbReference type="Rhea" id="RHEA:13681"/>
        <dbReference type="Rhea" id="RHEA-COMP:11369"/>
        <dbReference type="Rhea" id="RHEA-COMP:11370"/>
        <dbReference type="ChEBI" id="CHEBI:15378"/>
        <dbReference type="ChEBI" id="CHEBI:57856"/>
        <dbReference type="ChEBI" id="CHEBI:59789"/>
        <dbReference type="ChEBI" id="CHEBI:85452"/>
        <dbReference type="ChEBI" id="CHEBI:85454"/>
        <dbReference type="EC" id="2.1.1.37"/>
    </reaction>
</comment>
<feature type="region of interest" description="Disordered" evidence="11">
    <location>
        <begin position="278"/>
        <end position="328"/>
    </location>
</feature>
<evidence type="ECO:0000259" key="12">
    <source>
        <dbReference type="PROSITE" id="PS50013"/>
    </source>
</evidence>
<evidence type="ECO:0000256" key="2">
    <source>
        <dbReference type="ARBA" id="ARBA00011975"/>
    </source>
</evidence>
<feature type="region of interest" description="Disordered" evidence="11">
    <location>
        <begin position="1"/>
        <end position="30"/>
    </location>
</feature>
<dbReference type="PRINTS" id="PR00105">
    <property type="entry name" value="C5METTRFRASE"/>
</dbReference>
<protein>
    <recommendedName>
        <fullName evidence="2">DNA (cytosine-5-)-methyltransferase</fullName>
        <ecNumber evidence="2">2.1.1.37</ecNumber>
    </recommendedName>
</protein>
<dbReference type="PROSITE" id="PS00094">
    <property type="entry name" value="C5_MTASE_1"/>
    <property type="match status" value="1"/>
</dbReference>
<dbReference type="Pfam" id="PF00145">
    <property type="entry name" value="DNA_methylase"/>
    <property type="match status" value="1"/>
</dbReference>
<dbReference type="InterPro" id="IPR018117">
    <property type="entry name" value="C5_DNA_meth_AS"/>
</dbReference>
<dbReference type="InterPro" id="IPR050390">
    <property type="entry name" value="C5-Methyltransferase"/>
</dbReference>
<evidence type="ECO:0000256" key="8">
    <source>
        <dbReference type="ARBA" id="ARBA00047422"/>
    </source>
</evidence>
<evidence type="ECO:0000256" key="7">
    <source>
        <dbReference type="ARBA" id="ARBA00023242"/>
    </source>
</evidence>